<dbReference type="RefSeq" id="WP_015811039.1">
    <property type="nucleotide sequence ID" value="NC_013037.1"/>
</dbReference>
<dbReference type="AlphaFoldDB" id="C6VRT2"/>
<dbReference type="STRING" id="471854.Dfer_1540"/>
<dbReference type="OrthoDB" id="956986at2"/>
<evidence type="ECO:0000313" key="1">
    <source>
        <dbReference type="EMBL" id="ACT92785.1"/>
    </source>
</evidence>
<organism evidence="1 2">
    <name type="scientific">Dyadobacter fermentans (strain ATCC 700827 / DSM 18053 / CIP 107007 / KCTC 52180 / NS114)</name>
    <dbReference type="NCBI Taxonomy" id="471854"/>
    <lineage>
        <taxon>Bacteria</taxon>
        <taxon>Pseudomonadati</taxon>
        <taxon>Bacteroidota</taxon>
        <taxon>Cytophagia</taxon>
        <taxon>Cytophagales</taxon>
        <taxon>Spirosomataceae</taxon>
        <taxon>Dyadobacter</taxon>
    </lineage>
</organism>
<dbReference type="Proteomes" id="UP000002011">
    <property type="component" value="Chromosome"/>
</dbReference>
<evidence type="ECO:0000313" key="2">
    <source>
        <dbReference type="Proteomes" id="UP000002011"/>
    </source>
</evidence>
<reference evidence="1 2" key="1">
    <citation type="journal article" date="2009" name="Stand. Genomic Sci.">
        <title>Complete genome sequence of Dyadobacter fermentans type strain (NS114).</title>
        <authorList>
            <person name="Lang E."/>
            <person name="Lapidus A."/>
            <person name="Chertkov O."/>
            <person name="Brettin T."/>
            <person name="Detter J.C."/>
            <person name="Han C."/>
            <person name="Copeland A."/>
            <person name="Glavina Del Rio T."/>
            <person name="Nolan M."/>
            <person name="Chen F."/>
            <person name="Lucas S."/>
            <person name="Tice H."/>
            <person name="Cheng J.F."/>
            <person name="Land M."/>
            <person name="Hauser L."/>
            <person name="Chang Y.J."/>
            <person name="Jeffries C.D."/>
            <person name="Kopitz M."/>
            <person name="Bruce D."/>
            <person name="Goodwin L."/>
            <person name="Pitluck S."/>
            <person name="Ovchinnikova G."/>
            <person name="Pati A."/>
            <person name="Ivanova N."/>
            <person name="Mavrommatis K."/>
            <person name="Chen A."/>
            <person name="Palaniappan K."/>
            <person name="Chain P."/>
            <person name="Bristow J."/>
            <person name="Eisen J.A."/>
            <person name="Markowitz V."/>
            <person name="Hugenholtz P."/>
            <person name="Goker M."/>
            <person name="Rohde M."/>
            <person name="Kyrpides N.C."/>
            <person name="Klenk H.P."/>
        </authorList>
    </citation>
    <scope>NUCLEOTIDE SEQUENCE [LARGE SCALE GENOMIC DNA]</scope>
    <source>
        <strain evidence="2">ATCC 700827 / DSM 18053 / CIP 107007 / KCTC 52180 / NS114</strain>
    </source>
</reference>
<proteinExistence type="predicted"/>
<dbReference type="KEGG" id="dfe:Dfer_1540"/>
<keyword evidence="2" id="KW-1185">Reference proteome</keyword>
<gene>
    <name evidence="1" type="ordered locus">Dfer_1540</name>
</gene>
<name>C6VRT2_DYAFD</name>
<dbReference type="EMBL" id="CP001619">
    <property type="protein sequence ID" value="ACT92785.1"/>
    <property type="molecule type" value="Genomic_DNA"/>
</dbReference>
<protein>
    <submittedName>
        <fullName evidence="1">Uncharacterized protein</fullName>
    </submittedName>
</protein>
<dbReference type="HOGENOM" id="CLU_1841960_0_0_10"/>
<accession>C6VRT2</accession>
<sequence length="139" mass="15772">MTLNDIRTEMVAKTEHKIQEMKARSIILPERRADMCELCDQLSQEIYDFAVNTTIQLADRHHLRGGVGALLHDLHDDICDLTNGALDIMVAASDTRGHSGGHRQQSSRRNYLPSVLKSGFLQHVQGWIRGLRYKRAAYC</sequence>